<name>I6P9S5_BPG15</name>
<evidence type="ECO:0000313" key="2">
    <source>
        <dbReference type="Proteomes" id="UP000006134"/>
    </source>
</evidence>
<accession>I6P9S5</accession>
<dbReference type="KEGG" id="vg:14005916"/>
<proteinExistence type="predicted"/>
<protein>
    <submittedName>
        <fullName evidence="1">Uncharacterized protein</fullName>
    </submittedName>
</protein>
<sequence>MLLSLITCSHHVCGSLLFKRTLSIVHSSLCLHSTTKGKLAS</sequence>
<dbReference type="Proteomes" id="UP000006134">
    <property type="component" value="Segment"/>
</dbReference>
<gene>
    <name evidence="1" type="ORF">GH15_132</name>
</gene>
<dbReference type="GeneID" id="14005916"/>
<dbReference type="RefSeq" id="YP_007002255.1">
    <property type="nucleotide sequence ID" value="NC_019448.1"/>
</dbReference>
<evidence type="ECO:0000313" key="1">
    <source>
        <dbReference type="EMBL" id="AFF28604.1"/>
    </source>
</evidence>
<organism evidence="1 2">
    <name type="scientific">Staphylococcus phage G15</name>
    <dbReference type="NCBI Taxonomy" id="760530"/>
    <lineage>
        <taxon>Viruses</taxon>
        <taxon>Duplodnaviria</taxon>
        <taxon>Heunggongvirae</taxon>
        <taxon>Uroviricota</taxon>
        <taxon>Caudoviricetes</taxon>
        <taxon>Herelleviridae</taxon>
        <taxon>Twortvirinae</taxon>
        <taxon>Kayvirus</taxon>
        <taxon>Kayvirus G15</taxon>
    </lineage>
</organism>
<dbReference type="EMBL" id="JQ686190">
    <property type="protein sequence ID" value="AFF28604.1"/>
    <property type="molecule type" value="Genomic_DNA"/>
</dbReference>
<reference evidence="1 2" key="1">
    <citation type="journal article" date="2012" name="J. Virol.">
        <title>Complete Genome Sequence of Staphylococcus aureus Bacteriophage GH15.</title>
        <authorList>
            <person name="Gu J."/>
            <person name="Liu X."/>
            <person name="Lu R."/>
            <person name="Li Y."/>
            <person name="Song J."/>
            <person name="Lei L."/>
            <person name="Sun C."/>
            <person name="Feng X."/>
            <person name="Du C."/>
            <person name="Yu H."/>
            <person name="Yang Y."/>
            <person name="Han W."/>
        </authorList>
    </citation>
    <scope>NUCLEOTIDE SEQUENCE [LARGE SCALE GENOMIC DNA]</scope>
</reference>
<keyword evidence="2" id="KW-1185">Reference proteome</keyword>